<dbReference type="Gene3D" id="2.30.42.10">
    <property type="match status" value="1"/>
</dbReference>
<organism evidence="3 4">
    <name type="scientific">Enhygromyxa salina</name>
    <dbReference type="NCBI Taxonomy" id="215803"/>
    <lineage>
        <taxon>Bacteria</taxon>
        <taxon>Pseudomonadati</taxon>
        <taxon>Myxococcota</taxon>
        <taxon>Polyangia</taxon>
        <taxon>Nannocystales</taxon>
        <taxon>Nannocystaceae</taxon>
        <taxon>Enhygromyxa</taxon>
    </lineage>
</organism>
<feature type="compositionally biased region" description="Low complexity" evidence="1">
    <location>
        <begin position="60"/>
        <end position="71"/>
    </location>
</feature>
<sequence length="259" mass="27687">MRRADARCLCLLPMALLVSLAPLGCEARSTADAREVVDDAKRRAKQGAEQAREGMGEASRQAGAAAREGVAQAREGIADARERYEVDAQIDDTRRRLGQGLDEAAESFAALTEAGKAHASELGDKLGDKLGQAGQVGLEVAPGAIECDDDSRSRVCRVDPELVAELAAEPKLLAREVSLRPKRGSTGSGLQLVWARAESLTAMLGLREGDILLEINGAELGTFEAIRALDEALSGQPEVKLVYEREGKREELTVVQQTN</sequence>
<protein>
    <recommendedName>
        <fullName evidence="5">PDZ domain-containing protein</fullName>
    </recommendedName>
</protein>
<accession>A0A2S9XDA5</accession>
<comment type="caution">
    <text evidence="3">The sequence shown here is derived from an EMBL/GenBank/DDBJ whole genome shotgun (WGS) entry which is preliminary data.</text>
</comment>
<evidence type="ECO:0000313" key="3">
    <source>
        <dbReference type="EMBL" id="PRP90846.1"/>
    </source>
</evidence>
<evidence type="ECO:0000256" key="1">
    <source>
        <dbReference type="SAM" id="MobiDB-lite"/>
    </source>
</evidence>
<evidence type="ECO:0000256" key="2">
    <source>
        <dbReference type="SAM" id="SignalP"/>
    </source>
</evidence>
<feature type="chain" id="PRO_5015777380" description="PDZ domain-containing protein" evidence="2">
    <location>
        <begin position="28"/>
        <end position="259"/>
    </location>
</feature>
<evidence type="ECO:0008006" key="5">
    <source>
        <dbReference type="Google" id="ProtNLM"/>
    </source>
</evidence>
<dbReference type="Proteomes" id="UP000237968">
    <property type="component" value="Unassembled WGS sequence"/>
</dbReference>
<dbReference type="RefSeq" id="WP_106395283.1">
    <property type="nucleotide sequence ID" value="NZ_PVNK01000267.1"/>
</dbReference>
<dbReference type="OrthoDB" id="5447763at2"/>
<name>A0A2S9XDA5_9BACT</name>
<proteinExistence type="predicted"/>
<keyword evidence="2" id="KW-0732">Signal</keyword>
<dbReference type="EMBL" id="PVNK01000267">
    <property type="protein sequence ID" value="PRP90846.1"/>
    <property type="molecule type" value="Genomic_DNA"/>
</dbReference>
<dbReference type="InterPro" id="IPR036034">
    <property type="entry name" value="PDZ_sf"/>
</dbReference>
<evidence type="ECO:0000313" key="4">
    <source>
        <dbReference type="Proteomes" id="UP000237968"/>
    </source>
</evidence>
<feature type="region of interest" description="Disordered" evidence="1">
    <location>
        <begin position="41"/>
        <end position="71"/>
    </location>
</feature>
<reference evidence="3 4" key="1">
    <citation type="submission" date="2018-03" db="EMBL/GenBank/DDBJ databases">
        <title>Draft Genome Sequences of the Obligatory Marine Myxobacteria Enhygromyxa salina SWB005.</title>
        <authorList>
            <person name="Poehlein A."/>
            <person name="Moghaddam J.A."/>
            <person name="Harms H."/>
            <person name="Alanjari M."/>
            <person name="Koenig G.M."/>
            <person name="Daniel R."/>
            <person name="Schaeberle T.F."/>
        </authorList>
    </citation>
    <scope>NUCLEOTIDE SEQUENCE [LARGE SCALE GENOMIC DNA]</scope>
    <source>
        <strain evidence="3 4">SWB005</strain>
    </source>
</reference>
<dbReference type="AlphaFoldDB" id="A0A2S9XDA5"/>
<keyword evidence="4" id="KW-1185">Reference proteome</keyword>
<gene>
    <name evidence="3" type="ORF">ENSA5_60960</name>
</gene>
<feature type="signal peptide" evidence="2">
    <location>
        <begin position="1"/>
        <end position="27"/>
    </location>
</feature>
<dbReference type="SUPFAM" id="SSF50156">
    <property type="entry name" value="PDZ domain-like"/>
    <property type="match status" value="1"/>
</dbReference>